<evidence type="ECO:0000259" key="2">
    <source>
        <dbReference type="PROSITE" id="PS51016"/>
    </source>
</evidence>
<feature type="domain" description="MyTH4" evidence="2">
    <location>
        <begin position="211"/>
        <end position="384"/>
    </location>
</feature>
<dbReference type="PANTHER" id="PTHR45876:SF8">
    <property type="entry name" value="FI04035P"/>
    <property type="match status" value="1"/>
</dbReference>
<organism evidence="3 4">
    <name type="scientific">Blattamonas nauphoetae</name>
    <dbReference type="NCBI Taxonomy" id="2049346"/>
    <lineage>
        <taxon>Eukaryota</taxon>
        <taxon>Metamonada</taxon>
        <taxon>Preaxostyla</taxon>
        <taxon>Oxymonadida</taxon>
        <taxon>Blattamonas</taxon>
    </lineage>
</organism>
<name>A0ABQ9XMA3_9EUKA</name>
<dbReference type="Gene3D" id="1.25.40.530">
    <property type="entry name" value="MyTH4 domain"/>
    <property type="match status" value="1"/>
</dbReference>
<proteinExistence type="predicted"/>
<dbReference type="Pfam" id="PF00784">
    <property type="entry name" value="MyTH4"/>
    <property type="match status" value="1"/>
</dbReference>
<evidence type="ECO:0000259" key="1">
    <source>
        <dbReference type="PROSITE" id="PS50238"/>
    </source>
</evidence>
<comment type="caution">
    <text evidence="3">The sequence shown here is derived from an EMBL/GenBank/DDBJ whole genome shotgun (WGS) entry which is preliminary data.</text>
</comment>
<keyword evidence="4" id="KW-1185">Reference proteome</keyword>
<dbReference type="EMBL" id="JARBJD010000090">
    <property type="protein sequence ID" value="KAK2953526.1"/>
    <property type="molecule type" value="Genomic_DNA"/>
</dbReference>
<evidence type="ECO:0008006" key="5">
    <source>
        <dbReference type="Google" id="ProtNLM"/>
    </source>
</evidence>
<reference evidence="3 4" key="1">
    <citation type="journal article" date="2022" name="bioRxiv">
        <title>Genomics of Preaxostyla Flagellates Illuminates Evolutionary Transitions and the Path Towards Mitochondrial Loss.</title>
        <authorList>
            <person name="Novak L.V.F."/>
            <person name="Treitli S.C."/>
            <person name="Pyrih J."/>
            <person name="Halakuc P."/>
            <person name="Pipaliya S.V."/>
            <person name="Vacek V."/>
            <person name="Brzon O."/>
            <person name="Soukal P."/>
            <person name="Eme L."/>
            <person name="Dacks J.B."/>
            <person name="Karnkowska A."/>
            <person name="Elias M."/>
            <person name="Hampl V."/>
        </authorList>
    </citation>
    <scope>NUCLEOTIDE SEQUENCE [LARGE SCALE GENOMIC DNA]</scope>
    <source>
        <strain evidence="3">NAU3</strain>
        <tissue evidence="3">Gut</tissue>
    </source>
</reference>
<dbReference type="PANTHER" id="PTHR45876">
    <property type="entry name" value="FI04035P"/>
    <property type="match status" value="1"/>
</dbReference>
<sequence length="722" mass="81628">MGMNLGMMIPMGRPPPQRAQPSHEVAAEDISTEDLIKPEAVQVKKAPTVQRKAPAKAKAANKFAGFHSAVQPKWAVLPQITAATVHAIGADDDDDDEVVAIVRTGDIPGHILTKPENKGQTLRLIGEYGQEYFKHQMSQSVDPSVIIKHSAELAKKAPPFEMPSELIAELPQFSTDLFQTSGSQYRIPSLTKQSKGSIFKKTLALQEVLQFQRSMISGPLLSTTLSGGGSELNKDIKKNFQDLLHLQGIQKAKQKERGAYAQRILLRGIHGSPYVRDEIYAQLIKQTNTRKMEVVGKPALNDKISEDERDLAWAMMILASDCFLPSQNFEVAVLSYLKYWIDRAKPEIAAQNPEQDGLEDAARREKVASFAKLVFSKLVYHAVWGPGRQIDRLPEGKDQRHPVLVKEGAYEGDNMSKYYLSADAGCPAKLWKWSDDQKVQKHVLFPRVRELTFLGQTIRAYSVSIEEIMFQQAIYNPGPEKYAQLALDPSLPIASLPLPYIVPFLWQRIIDSGGLKVEGIFRRNVAKEDLLRAINLLNSGNFRALIPKKDGTYDTSWGLKQNVLQNPLLYTSLMQKWLNFIPIPIVPYQCYNFLFDDKNKIDPSLPKEERRQKELDLVIRVEQTLPADRVFFIKYLMHMLTYVMLPENCAQNKMEKGNLVTIFTPSLVRMDSESAIDLAKNLPQEMLLIRQVFDRIGMDAVEREAFDELNEKVRLSIENSKQ</sequence>
<dbReference type="Gene3D" id="1.10.555.10">
    <property type="entry name" value="Rho GTPase activation protein"/>
    <property type="match status" value="1"/>
</dbReference>
<dbReference type="InterPro" id="IPR038185">
    <property type="entry name" value="MyTH4_dom_sf"/>
</dbReference>
<dbReference type="InterPro" id="IPR000857">
    <property type="entry name" value="MyTH4_dom"/>
</dbReference>
<dbReference type="SMART" id="SM00324">
    <property type="entry name" value="RhoGAP"/>
    <property type="match status" value="1"/>
</dbReference>
<dbReference type="InterPro" id="IPR008936">
    <property type="entry name" value="Rho_GTPase_activation_prot"/>
</dbReference>
<dbReference type="Proteomes" id="UP001281761">
    <property type="component" value="Unassembled WGS sequence"/>
</dbReference>
<accession>A0ABQ9XMA3</accession>
<dbReference type="PROSITE" id="PS50238">
    <property type="entry name" value="RHOGAP"/>
    <property type="match status" value="1"/>
</dbReference>
<dbReference type="Pfam" id="PF00620">
    <property type="entry name" value="RhoGAP"/>
    <property type="match status" value="1"/>
</dbReference>
<feature type="domain" description="Rho-GAP" evidence="1">
    <location>
        <begin position="485"/>
        <end position="700"/>
    </location>
</feature>
<dbReference type="InterPro" id="IPR000198">
    <property type="entry name" value="RhoGAP_dom"/>
</dbReference>
<gene>
    <name evidence="3" type="ORF">BLNAU_11526</name>
</gene>
<dbReference type="SUPFAM" id="SSF48350">
    <property type="entry name" value="GTPase activation domain, GAP"/>
    <property type="match status" value="1"/>
</dbReference>
<dbReference type="PROSITE" id="PS51016">
    <property type="entry name" value="MYTH4"/>
    <property type="match status" value="1"/>
</dbReference>
<evidence type="ECO:0000313" key="3">
    <source>
        <dbReference type="EMBL" id="KAK2953526.1"/>
    </source>
</evidence>
<evidence type="ECO:0000313" key="4">
    <source>
        <dbReference type="Proteomes" id="UP001281761"/>
    </source>
</evidence>
<protein>
    <recommendedName>
        <fullName evidence="5">Rho-GAP domain-containing protein</fullName>
    </recommendedName>
</protein>
<dbReference type="SMART" id="SM00139">
    <property type="entry name" value="MyTH4"/>
    <property type="match status" value="1"/>
</dbReference>